<dbReference type="Pfam" id="PF01434">
    <property type="entry name" value="Peptidase_M41"/>
    <property type="match status" value="1"/>
</dbReference>
<evidence type="ECO:0000256" key="8">
    <source>
        <dbReference type="ARBA" id="ARBA00022801"/>
    </source>
</evidence>
<evidence type="ECO:0000256" key="2">
    <source>
        <dbReference type="ARBA" id="ARBA00004370"/>
    </source>
</evidence>
<evidence type="ECO:0000256" key="6">
    <source>
        <dbReference type="ARBA" id="ARBA00022723"/>
    </source>
</evidence>
<feature type="domain" description="AAA+ ATPase" evidence="14">
    <location>
        <begin position="221"/>
        <end position="360"/>
    </location>
</feature>
<evidence type="ECO:0000256" key="11">
    <source>
        <dbReference type="ARBA" id="ARBA00022989"/>
    </source>
</evidence>
<dbReference type="SUPFAM" id="SSF52540">
    <property type="entry name" value="P-loop containing nucleoside triphosphate hydrolases"/>
    <property type="match status" value="1"/>
</dbReference>
<evidence type="ECO:0000256" key="12">
    <source>
        <dbReference type="ARBA" id="ARBA00023049"/>
    </source>
</evidence>
<evidence type="ECO:0000259" key="14">
    <source>
        <dbReference type="SMART" id="SM00382"/>
    </source>
</evidence>
<evidence type="ECO:0000256" key="1">
    <source>
        <dbReference type="ARBA" id="ARBA00001947"/>
    </source>
</evidence>
<evidence type="ECO:0000256" key="13">
    <source>
        <dbReference type="ARBA" id="ARBA00023136"/>
    </source>
</evidence>
<keyword evidence="10" id="KW-0067">ATP-binding</keyword>
<dbReference type="InterPro" id="IPR037219">
    <property type="entry name" value="Peptidase_M41-like"/>
</dbReference>
<dbReference type="PANTHER" id="PTHR23076">
    <property type="entry name" value="METALLOPROTEASE M41 FTSH"/>
    <property type="match status" value="1"/>
</dbReference>
<evidence type="ECO:0000256" key="7">
    <source>
        <dbReference type="ARBA" id="ARBA00022741"/>
    </source>
</evidence>
<keyword evidence="8" id="KW-0378">Hydrolase</keyword>
<organism evidence="15">
    <name type="scientific">viral metagenome</name>
    <dbReference type="NCBI Taxonomy" id="1070528"/>
    <lineage>
        <taxon>unclassified sequences</taxon>
        <taxon>metagenomes</taxon>
        <taxon>organismal metagenomes</taxon>
    </lineage>
</organism>
<dbReference type="InterPro" id="IPR027417">
    <property type="entry name" value="P-loop_NTPase"/>
</dbReference>
<dbReference type="Gene3D" id="1.10.8.60">
    <property type="match status" value="1"/>
</dbReference>
<dbReference type="InterPro" id="IPR041569">
    <property type="entry name" value="AAA_lid_3"/>
</dbReference>
<keyword evidence="5" id="KW-0812">Transmembrane</keyword>
<keyword evidence="6" id="KW-0479">Metal-binding</keyword>
<keyword evidence="7" id="KW-0547">Nucleotide-binding</keyword>
<name>A0A6C0DVA8_9ZZZZ</name>
<comment type="similarity">
    <text evidence="3">In the C-terminal section; belongs to the peptidase M41 family.</text>
</comment>
<dbReference type="AlphaFoldDB" id="A0A6C0DVA8"/>
<dbReference type="InterPro" id="IPR000642">
    <property type="entry name" value="Peptidase_M41"/>
</dbReference>
<dbReference type="PROSITE" id="PS00674">
    <property type="entry name" value="AAA"/>
    <property type="match status" value="1"/>
</dbReference>
<dbReference type="FunFam" id="3.40.50.300:FF:000001">
    <property type="entry name" value="ATP-dependent zinc metalloprotease FtsH"/>
    <property type="match status" value="1"/>
</dbReference>
<evidence type="ECO:0000256" key="4">
    <source>
        <dbReference type="ARBA" id="ARBA00022670"/>
    </source>
</evidence>
<dbReference type="GO" id="GO:0004222">
    <property type="term" value="F:metalloendopeptidase activity"/>
    <property type="evidence" value="ECO:0007669"/>
    <property type="project" value="InterPro"/>
</dbReference>
<dbReference type="Pfam" id="PF00004">
    <property type="entry name" value="AAA"/>
    <property type="match status" value="1"/>
</dbReference>
<keyword evidence="13" id="KW-0472">Membrane</keyword>
<dbReference type="InterPro" id="IPR003593">
    <property type="entry name" value="AAA+_ATPase"/>
</dbReference>
<dbReference type="GO" id="GO:0009535">
    <property type="term" value="C:chloroplast thylakoid membrane"/>
    <property type="evidence" value="ECO:0007669"/>
    <property type="project" value="TreeGrafter"/>
</dbReference>
<dbReference type="GO" id="GO:0006508">
    <property type="term" value="P:proteolysis"/>
    <property type="evidence" value="ECO:0007669"/>
    <property type="project" value="UniProtKB-KW"/>
</dbReference>
<evidence type="ECO:0000256" key="10">
    <source>
        <dbReference type="ARBA" id="ARBA00022840"/>
    </source>
</evidence>
<evidence type="ECO:0000313" key="15">
    <source>
        <dbReference type="EMBL" id="QHT19165.1"/>
    </source>
</evidence>
<dbReference type="SMART" id="SM00382">
    <property type="entry name" value="AAA"/>
    <property type="match status" value="1"/>
</dbReference>
<keyword evidence="12" id="KW-0482">Metalloprotease</keyword>
<reference evidence="15" key="1">
    <citation type="journal article" date="2020" name="Nature">
        <title>Giant virus diversity and host interactions through global metagenomics.</title>
        <authorList>
            <person name="Schulz F."/>
            <person name="Roux S."/>
            <person name="Paez-Espino D."/>
            <person name="Jungbluth S."/>
            <person name="Walsh D.A."/>
            <person name="Denef V.J."/>
            <person name="McMahon K.D."/>
            <person name="Konstantinidis K.T."/>
            <person name="Eloe-Fadrosh E.A."/>
            <person name="Kyrpides N.C."/>
            <person name="Woyke T."/>
        </authorList>
    </citation>
    <scope>NUCLEOTIDE SEQUENCE</scope>
    <source>
        <strain evidence="15">GVMAG-M-3300023174-49</strain>
    </source>
</reference>
<evidence type="ECO:0000256" key="5">
    <source>
        <dbReference type="ARBA" id="ARBA00022692"/>
    </source>
</evidence>
<sequence length="637" mass="71140">MFFHKFLLLFFFISPLSAISPSPSSIKYLLQNKFKIQEIPYNNLITNIDNKNIETIYISERLDSVISQKKDSNEPTYLSNSKNIDFNQYYYTKINPFIAQSILTEANENKVEANFLAPPPEQAITQMASDILNLSSNLILPSLVIYFIYSLFRFNQVSSGEGGMPGMPGLSKRVNSDKILVEKANITLNSFAGSPEIFEECTEVVSYLKNDTLYKAAGAEIPKGILLEGPPGTGKTLLAKAIASSADANFISIAASEFVELYVGMGASKVRTLFKKARDNKPCIIFIDEIDSVGRQRGAGINMANDEREQTLNQLLAEMDGFGDNEGVLIMAATNRRDVLDSALLRPGRFDRIIQVPLPNTESRKEIFKVHSKNKHLAENINFELIAELTEGFSGAEIKNLLNEAAIYASRRGEIIIQDSDLFNALDKLIVGLAKRTDDRSEDSKQRVAIHEAGHAFLTAIFKEYFNLKKVTIQQTYNGAGGYTLFSEYGNITNSGLYTKDLLWKRLLIGMGGKAAETVYYGDDFVSVGAVQDLKQTNSLAQRMIGNYGMGNKLEAFYNENVDDQRNPFLGRSLASSDKYSEKTKELFDKESLSLVNTAFQDAKMIIKENKEKMDLLVNALMANRTLTGKEVYDLYE</sequence>
<dbReference type="GO" id="GO:0046872">
    <property type="term" value="F:metal ion binding"/>
    <property type="evidence" value="ECO:0007669"/>
    <property type="project" value="UniProtKB-KW"/>
</dbReference>
<dbReference type="CDD" id="cd19501">
    <property type="entry name" value="RecA-like_FtsH"/>
    <property type="match status" value="1"/>
</dbReference>
<comment type="cofactor">
    <cofactor evidence="1">
        <name>Zn(2+)</name>
        <dbReference type="ChEBI" id="CHEBI:29105"/>
    </cofactor>
</comment>
<dbReference type="InterPro" id="IPR003959">
    <property type="entry name" value="ATPase_AAA_core"/>
</dbReference>
<keyword evidence="4" id="KW-0645">Protease</keyword>
<dbReference type="Gene3D" id="3.40.50.300">
    <property type="entry name" value="P-loop containing nucleotide triphosphate hydrolases"/>
    <property type="match status" value="1"/>
</dbReference>
<dbReference type="Gene3D" id="1.20.58.760">
    <property type="entry name" value="Peptidase M41"/>
    <property type="match status" value="1"/>
</dbReference>
<dbReference type="InterPro" id="IPR003960">
    <property type="entry name" value="ATPase_AAA_CS"/>
</dbReference>
<dbReference type="SUPFAM" id="SSF140990">
    <property type="entry name" value="FtsH protease domain-like"/>
    <property type="match status" value="1"/>
</dbReference>
<dbReference type="PANTHER" id="PTHR23076:SF113">
    <property type="entry name" value="ATP-DEPENDENT ZINC METALLOPROTEASE FTSH 1, CHLOROPLASTIC-RELATED"/>
    <property type="match status" value="1"/>
</dbReference>
<accession>A0A6C0DVA8</accession>
<protein>
    <recommendedName>
        <fullName evidence="14">AAA+ ATPase domain-containing protein</fullName>
    </recommendedName>
</protein>
<evidence type="ECO:0000256" key="3">
    <source>
        <dbReference type="ARBA" id="ARBA00010044"/>
    </source>
</evidence>
<keyword evidence="9" id="KW-0862">Zinc</keyword>
<dbReference type="GO" id="GO:0005524">
    <property type="term" value="F:ATP binding"/>
    <property type="evidence" value="ECO:0007669"/>
    <property type="project" value="UniProtKB-KW"/>
</dbReference>
<dbReference type="GO" id="GO:0016887">
    <property type="term" value="F:ATP hydrolysis activity"/>
    <property type="evidence" value="ECO:0007669"/>
    <property type="project" value="InterPro"/>
</dbReference>
<dbReference type="Pfam" id="PF17862">
    <property type="entry name" value="AAA_lid_3"/>
    <property type="match status" value="1"/>
</dbReference>
<keyword evidence="11" id="KW-1133">Transmembrane helix</keyword>
<dbReference type="EMBL" id="MN739663">
    <property type="protein sequence ID" value="QHT19165.1"/>
    <property type="molecule type" value="Genomic_DNA"/>
</dbReference>
<comment type="subcellular location">
    <subcellularLocation>
        <location evidence="2">Membrane</location>
    </subcellularLocation>
</comment>
<dbReference type="FunFam" id="1.10.8.60:FF:000001">
    <property type="entry name" value="ATP-dependent zinc metalloprotease FtsH"/>
    <property type="match status" value="1"/>
</dbReference>
<proteinExistence type="inferred from homology"/>
<dbReference type="GO" id="GO:0004176">
    <property type="term" value="F:ATP-dependent peptidase activity"/>
    <property type="evidence" value="ECO:0007669"/>
    <property type="project" value="InterPro"/>
</dbReference>
<evidence type="ECO:0000256" key="9">
    <source>
        <dbReference type="ARBA" id="ARBA00022833"/>
    </source>
</evidence>